<keyword evidence="1" id="KW-0812">Transmembrane</keyword>
<name>A0A9P4TWF7_9PEZI</name>
<evidence type="ECO:0000313" key="3">
    <source>
        <dbReference type="Proteomes" id="UP000800235"/>
    </source>
</evidence>
<keyword evidence="1" id="KW-1133">Transmembrane helix</keyword>
<protein>
    <submittedName>
        <fullName evidence="2">Uncharacterized protein</fullName>
    </submittedName>
</protein>
<feature type="non-terminal residue" evidence="2">
    <location>
        <position position="369"/>
    </location>
</feature>
<feature type="transmembrane region" description="Helical" evidence="1">
    <location>
        <begin position="211"/>
        <end position="231"/>
    </location>
</feature>
<dbReference type="AlphaFoldDB" id="A0A9P4TWF7"/>
<dbReference type="OrthoDB" id="3010248at2759"/>
<evidence type="ECO:0000256" key="1">
    <source>
        <dbReference type="SAM" id="Phobius"/>
    </source>
</evidence>
<comment type="caution">
    <text evidence="2">The sequence shown here is derived from an EMBL/GenBank/DDBJ whole genome shotgun (WGS) entry which is preliminary data.</text>
</comment>
<keyword evidence="1" id="KW-0472">Membrane</keyword>
<proteinExistence type="predicted"/>
<feature type="transmembrane region" description="Helical" evidence="1">
    <location>
        <begin position="314"/>
        <end position="335"/>
    </location>
</feature>
<gene>
    <name evidence="2" type="ORF">EJ08DRAFT_592317</name>
</gene>
<keyword evidence="3" id="KW-1185">Reference proteome</keyword>
<dbReference type="Proteomes" id="UP000800235">
    <property type="component" value="Unassembled WGS sequence"/>
</dbReference>
<reference evidence="2" key="1">
    <citation type="journal article" date="2020" name="Stud. Mycol.">
        <title>101 Dothideomycetes genomes: a test case for predicting lifestyles and emergence of pathogens.</title>
        <authorList>
            <person name="Haridas S."/>
            <person name="Albert R."/>
            <person name="Binder M."/>
            <person name="Bloem J."/>
            <person name="Labutti K."/>
            <person name="Salamov A."/>
            <person name="Andreopoulos B."/>
            <person name="Baker S."/>
            <person name="Barry K."/>
            <person name="Bills G."/>
            <person name="Bluhm B."/>
            <person name="Cannon C."/>
            <person name="Castanera R."/>
            <person name="Culley D."/>
            <person name="Daum C."/>
            <person name="Ezra D."/>
            <person name="Gonzalez J."/>
            <person name="Henrissat B."/>
            <person name="Kuo A."/>
            <person name="Liang C."/>
            <person name="Lipzen A."/>
            <person name="Lutzoni F."/>
            <person name="Magnuson J."/>
            <person name="Mondo S."/>
            <person name="Nolan M."/>
            <person name="Ohm R."/>
            <person name="Pangilinan J."/>
            <person name="Park H.-J."/>
            <person name="Ramirez L."/>
            <person name="Alfaro M."/>
            <person name="Sun H."/>
            <person name="Tritt A."/>
            <person name="Yoshinaga Y."/>
            <person name="Zwiers L.-H."/>
            <person name="Turgeon B."/>
            <person name="Goodwin S."/>
            <person name="Spatafora J."/>
            <person name="Crous P."/>
            <person name="Grigoriev I."/>
        </authorList>
    </citation>
    <scope>NUCLEOTIDE SEQUENCE</scope>
    <source>
        <strain evidence="2">CBS 130266</strain>
    </source>
</reference>
<feature type="transmembrane region" description="Helical" evidence="1">
    <location>
        <begin position="347"/>
        <end position="367"/>
    </location>
</feature>
<evidence type="ECO:0000313" key="2">
    <source>
        <dbReference type="EMBL" id="KAF2428282.1"/>
    </source>
</evidence>
<dbReference type="EMBL" id="MU007055">
    <property type="protein sequence ID" value="KAF2428282.1"/>
    <property type="molecule type" value="Genomic_DNA"/>
</dbReference>
<feature type="transmembrane region" description="Helical" evidence="1">
    <location>
        <begin position="181"/>
        <end position="199"/>
    </location>
</feature>
<organism evidence="2 3">
    <name type="scientific">Tothia fuscella</name>
    <dbReference type="NCBI Taxonomy" id="1048955"/>
    <lineage>
        <taxon>Eukaryota</taxon>
        <taxon>Fungi</taxon>
        <taxon>Dikarya</taxon>
        <taxon>Ascomycota</taxon>
        <taxon>Pezizomycotina</taxon>
        <taxon>Dothideomycetes</taxon>
        <taxon>Pleosporomycetidae</taxon>
        <taxon>Venturiales</taxon>
        <taxon>Cylindrosympodiaceae</taxon>
        <taxon>Tothia</taxon>
    </lineage>
</organism>
<sequence length="369" mass="41215">MENDTSVFYTVPATINDPVLTLAACYAECGSETIPYDDIGPRLTTWLLPVIFLLANLQFAPIGKGRFLMVFHLLGDPVDFLFSLLSKVEAWNRCFARAEILYERVQHREKRENEDQVKNLAVIVCALEELMGPLSPSADPAELFTDIFLVPSQAHPNFDDLCWQCAGELVDVRVKEMRRTWLSISLYLFQVVAAFVPKVGGEPSSPPGGRIAFAMLLSSLLSSVLLSNIVGDAVNGRECLRILLRFQKTLQQNGPPQPSALKEDQPSRMRNATSLQDRLNDDDYWTSLAWSGSIYSYRPGKKLFKGGSHDNSPALLAFMSSLPVIIAGVVGMYLQSRSPPYGLTCRHFVIIAAFFCWLISPVLTWFITR</sequence>
<accession>A0A9P4TWF7</accession>